<protein>
    <submittedName>
        <fullName evidence="1">Uncharacterized protein</fullName>
    </submittedName>
</protein>
<reference evidence="1" key="2">
    <citation type="journal article" date="2015" name="Fish Shellfish Immunol.">
        <title>Early steps in the European eel (Anguilla anguilla)-Vibrio vulnificus interaction in the gills: Role of the RtxA13 toxin.</title>
        <authorList>
            <person name="Callol A."/>
            <person name="Pajuelo D."/>
            <person name="Ebbesson L."/>
            <person name="Teles M."/>
            <person name="MacKenzie S."/>
            <person name="Amaro C."/>
        </authorList>
    </citation>
    <scope>NUCLEOTIDE SEQUENCE</scope>
</reference>
<reference evidence="1" key="1">
    <citation type="submission" date="2014-11" db="EMBL/GenBank/DDBJ databases">
        <authorList>
            <person name="Amaro Gonzalez C."/>
        </authorList>
    </citation>
    <scope>NUCLEOTIDE SEQUENCE</scope>
</reference>
<sequence length="9" mass="1091">MVSCRRPRS</sequence>
<name>A0A0E9T3X3_ANGAN</name>
<accession>A0A0E9T3X3</accession>
<dbReference type="EMBL" id="GBXM01060251">
    <property type="protein sequence ID" value="JAH48326.1"/>
    <property type="molecule type" value="Transcribed_RNA"/>
</dbReference>
<organism evidence="1">
    <name type="scientific">Anguilla anguilla</name>
    <name type="common">European freshwater eel</name>
    <name type="synonym">Muraena anguilla</name>
    <dbReference type="NCBI Taxonomy" id="7936"/>
    <lineage>
        <taxon>Eukaryota</taxon>
        <taxon>Metazoa</taxon>
        <taxon>Chordata</taxon>
        <taxon>Craniata</taxon>
        <taxon>Vertebrata</taxon>
        <taxon>Euteleostomi</taxon>
        <taxon>Actinopterygii</taxon>
        <taxon>Neopterygii</taxon>
        <taxon>Teleostei</taxon>
        <taxon>Anguilliformes</taxon>
        <taxon>Anguillidae</taxon>
        <taxon>Anguilla</taxon>
    </lineage>
</organism>
<evidence type="ECO:0000313" key="1">
    <source>
        <dbReference type="EMBL" id="JAH48326.1"/>
    </source>
</evidence>
<proteinExistence type="predicted"/>